<evidence type="ECO:0000256" key="4">
    <source>
        <dbReference type="ARBA" id="ARBA00023136"/>
    </source>
</evidence>
<organism evidence="7 8">
    <name type="scientific">Actinomycetospora succinea</name>
    <dbReference type="NCBI Taxonomy" id="663603"/>
    <lineage>
        <taxon>Bacteria</taxon>
        <taxon>Bacillati</taxon>
        <taxon>Actinomycetota</taxon>
        <taxon>Actinomycetes</taxon>
        <taxon>Pseudonocardiales</taxon>
        <taxon>Pseudonocardiaceae</taxon>
        <taxon>Actinomycetospora</taxon>
    </lineage>
</organism>
<keyword evidence="8" id="KW-1185">Reference proteome</keyword>
<dbReference type="Pfam" id="PF07690">
    <property type="entry name" value="MFS_1"/>
    <property type="match status" value="1"/>
</dbReference>
<feature type="transmembrane region" description="Helical" evidence="5">
    <location>
        <begin position="383"/>
        <end position="407"/>
    </location>
</feature>
<dbReference type="GO" id="GO:0005886">
    <property type="term" value="C:plasma membrane"/>
    <property type="evidence" value="ECO:0007669"/>
    <property type="project" value="UniProtKB-SubCell"/>
</dbReference>
<accession>A0A4V3D8G6</accession>
<dbReference type="Gene3D" id="1.20.1250.20">
    <property type="entry name" value="MFS general substrate transporter like domains"/>
    <property type="match status" value="2"/>
</dbReference>
<feature type="transmembrane region" description="Helical" evidence="5">
    <location>
        <begin position="166"/>
        <end position="189"/>
    </location>
</feature>
<feature type="transmembrane region" description="Helical" evidence="5">
    <location>
        <begin position="195"/>
        <end position="215"/>
    </location>
</feature>
<evidence type="ECO:0000313" key="8">
    <source>
        <dbReference type="Proteomes" id="UP000295705"/>
    </source>
</evidence>
<evidence type="ECO:0000256" key="2">
    <source>
        <dbReference type="ARBA" id="ARBA00022692"/>
    </source>
</evidence>
<feature type="transmembrane region" description="Helical" evidence="5">
    <location>
        <begin position="103"/>
        <end position="122"/>
    </location>
</feature>
<feature type="transmembrane region" description="Helical" evidence="5">
    <location>
        <begin position="325"/>
        <end position="345"/>
    </location>
</feature>
<comment type="caution">
    <text evidence="7">The sequence shown here is derived from an EMBL/GenBank/DDBJ whole genome shotgun (WGS) entry which is preliminary data.</text>
</comment>
<proteinExistence type="predicted"/>
<keyword evidence="3 5" id="KW-1133">Transmembrane helix</keyword>
<feature type="transmembrane region" description="Helical" evidence="5">
    <location>
        <begin position="301"/>
        <end position="319"/>
    </location>
</feature>
<dbReference type="PANTHER" id="PTHR10924">
    <property type="entry name" value="MAJOR FACILITATOR SUPERFAMILY PROTEIN-RELATED"/>
    <property type="match status" value="1"/>
</dbReference>
<dbReference type="PROSITE" id="PS50850">
    <property type="entry name" value="MFS"/>
    <property type="match status" value="1"/>
</dbReference>
<evidence type="ECO:0000256" key="1">
    <source>
        <dbReference type="ARBA" id="ARBA00004651"/>
    </source>
</evidence>
<dbReference type="InterPro" id="IPR020846">
    <property type="entry name" value="MFS_dom"/>
</dbReference>
<dbReference type="GO" id="GO:0022857">
    <property type="term" value="F:transmembrane transporter activity"/>
    <property type="evidence" value="ECO:0007669"/>
    <property type="project" value="InterPro"/>
</dbReference>
<keyword evidence="2 5" id="KW-0812">Transmembrane</keyword>
<dbReference type="SUPFAM" id="SSF103473">
    <property type="entry name" value="MFS general substrate transporter"/>
    <property type="match status" value="1"/>
</dbReference>
<gene>
    <name evidence="7" type="ORF">EV188_10847</name>
</gene>
<dbReference type="InterPro" id="IPR049680">
    <property type="entry name" value="FLVCR1-2_SLC49-like"/>
</dbReference>
<sequence>MREGHVAHDHPGPGLRDAPFERLCERLASSPVSPSRARWTVLAAFTLLVAATQLLWLGFAPVTSEVARSLGVSDGAVGNLAAVNPLVYVLLAIPAGRFADRRFGAALGLGAVLTAGGALVRLVDPGAYGWVLAGQVVMSAGQPLVLNATTKVAARWFPPAERTTAISVGSAGQFVGILVAALSGAPVVAAGGVGALLALGAAVSTVAAIATLLALRVPAAFPDEAPAARTLPRDRTLWLLAGLLFVGVGVFNAVATWLDVLLGGLGLPDAGGPLIALMTVAGIAGAAIVPGFAARHDRRRTVLLLTPLTVIVAFAVIAAGPGLVVTAVVLAIAGFFLLAGLPVALDWSETRAGEGDAATTTALLLLAGNLGGVVLVLLVEPLIALPVAGLLAIAAVTLPGVAFAAFLPARADVAAGDA</sequence>
<comment type="subcellular location">
    <subcellularLocation>
        <location evidence="1">Cell membrane</location>
        <topology evidence="1">Multi-pass membrane protein</topology>
    </subcellularLocation>
</comment>
<name>A0A4V3D8G6_9PSEU</name>
<feature type="transmembrane region" description="Helical" evidence="5">
    <location>
        <begin position="39"/>
        <end position="56"/>
    </location>
</feature>
<feature type="transmembrane region" description="Helical" evidence="5">
    <location>
        <begin position="128"/>
        <end position="146"/>
    </location>
</feature>
<dbReference type="PANTHER" id="PTHR10924:SF6">
    <property type="entry name" value="SOLUTE CARRIER FAMILY 49 MEMBER A3"/>
    <property type="match status" value="1"/>
</dbReference>
<evidence type="ECO:0000259" key="6">
    <source>
        <dbReference type="PROSITE" id="PS50850"/>
    </source>
</evidence>
<dbReference type="AlphaFoldDB" id="A0A4V3D8G6"/>
<dbReference type="Proteomes" id="UP000295705">
    <property type="component" value="Unassembled WGS sequence"/>
</dbReference>
<dbReference type="InterPro" id="IPR036259">
    <property type="entry name" value="MFS_trans_sf"/>
</dbReference>
<evidence type="ECO:0000256" key="3">
    <source>
        <dbReference type="ARBA" id="ARBA00022989"/>
    </source>
</evidence>
<feature type="transmembrane region" description="Helical" evidence="5">
    <location>
        <begin position="76"/>
        <end position="96"/>
    </location>
</feature>
<dbReference type="InterPro" id="IPR011701">
    <property type="entry name" value="MFS"/>
</dbReference>
<protein>
    <submittedName>
        <fullName evidence="7">Putative MFS family arabinose efflux permease</fullName>
    </submittedName>
</protein>
<evidence type="ECO:0000313" key="7">
    <source>
        <dbReference type="EMBL" id="TDQ51687.1"/>
    </source>
</evidence>
<evidence type="ECO:0000256" key="5">
    <source>
        <dbReference type="SAM" id="Phobius"/>
    </source>
</evidence>
<feature type="domain" description="Major facilitator superfamily (MFS) profile" evidence="6">
    <location>
        <begin position="39"/>
        <end position="412"/>
    </location>
</feature>
<dbReference type="EMBL" id="SNYO01000008">
    <property type="protein sequence ID" value="TDQ51687.1"/>
    <property type="molecule type" value="Genomic_DNA"/>
</dbReference>
<keyword evidence="4 5" id="KW-0472">Membrane</keyword>
<feature type="transmembrane region" description="Helical" evidence="5">
    <location>
        <begin position="357"/>
        <end position="377"/>
    </location>
</feature>
<feature type="transmembrane region" description="Helical" evidence="5">
    <location>
        <begin position="236"/>
        <end position="258"/>
    </location>
</feature>
<reference evidence="7 8" key="1">
    <citation type="submission" date="2019-03" db="EMBL/GenBank/DDBJ databases">
        <title>Genomic Encyclopedia of Type Strains, Phase IV (KMG-IV): sequencing the most valuable type-strain genomes for metagenomic binning, comparative biology and taxonomic classification.</title>
        <authorList>
            <person name="Goeker M."/>
        </authorList>
    </citation>
    <scope>NUCLEOTIDE SEQUENCE [LARGE SCALE GENOMIC DNA]</scope>
    <source>
        <strain evidence="7 8">DSM 45775</strain>
    </source>
</reference>
<feature type="transmembrane region" description="Helical" evidence="5">
    <location>
        <begin position="270"/>
        <end position="289"/>
    </location>
</feature>